<dbReference type="RefSeq" id="WP_250198957.1">
    <property type="nucleotide sequence ID" value="NZ_CP097636.1"/>
</dbReference>
<organism evidence="2 3">
    <name type="scientific">Aquincola tertiaricarbonis</name>
    <dbReference type="NCBI Taxonomy" id="391953"/>
    <lineage>
        <taxon>Bacteria</taxon>
        <taxon>Pseudomonadati</taxon>
        <taxon>Pseudomonadota</taxon>
        <taxon>Betaproteobacteria</taxon>
        <taxon>Burkholderiales</taxon>
        <taxon>Sphaerotilaceae</taxon>
        <taxon>Aquincola</taxon>
    </lineage>
</organism>
<keyword evidence="1" id="KW-0732">Signal</keyword>
<reference evidence="2" key="1">
    <citation type="submission" date="2022-05" db="EMBL/GenBank/DDBJ databases">
        <title>An RpoN-dependent PEP-CTERM gene is involved in floc formation of an Aquincola tertiaricarbonis strain.</title>
        <authorList>
            <person name="Qiu D."/>
            <person name="Xia M."/>
        </authorList>
    </citation>
    <scope>NUCLEOTIDE SEQUENCE</scope>
    <source>
        <strain evidence="2">RN12</strain>
    </source>
</reference>
<gene>
    <name evidence="2" type="ORF">MW290_17340</name>
</gene>
<evidence type="ECO:0000256" key="1">
    <source>
        <dbReference type="SAM" id="SignalP"/>
    </source>
</evidence>
<feature type="signal peptide" evidence="1">
    <location>
        <begin position="1"/>
        <end position="24"/>
    </location>
</feature>
<sequence>MNAKHFAAAAVAASFALLSTASFAQSHPGDLYGYDLAVQKVESTKTRAQVQAELAQARAKGELRTDADGYGYLQQRATASTRTREEVRAETIEAMKHGSLSQGNASIYSRG</sequence>
<proteinExistence type="predicted"/>
<dbReference type="Pfam" id="PF13663">
    <property type="entry name" value="DUF4148"/>
    <property type="match status" value="1"/>
</dbReference>
<keyword evidence="3" id="KW-1185">Reference proteome</keyword>
<evidence type="ECO:0000313" key="2">
    <source>
        <dbReference type="EMBL" id="URI10753.1"/>
    </source>
</evidence>
<dbReference type="EMBL" id="CP097636">
    <property type="protein sequence ID" value="URI10753.1"/>
    <property type="molecule type" value="Genomic_DNA"/>
</dbReference>
<evidence type="ECO:0000313" key="3">
    <source>
        <dbReference type="Proteomes" id="UP001056201"/>
    </source>
</evidence>
<dbReference type="Proteomes" id="UP001056201">
    <property type="component" value="Chromosome 2"/>
</dbReference>
<feature type="chain" id="PRO_5046721735" evidence="1">
    <location>
        <begin position="25"/>
        <end position="111"/>
    </location>
</feature>
<dbReference type="InterPro" id="IPR025421">
    <property type="entry name" value="DUF4148"/>
</dbReference>
<accession>A0ABY4SCM8</accession>
<name>A0ABY4SCM8_AQUTE</name>
<protein>
    <submittedName>
        <fullName evidence="2">DUF4148 domain-containing protein</fullName>
    </submittedName>
</protein>